<feature type="domain" description="Phage capsid-like C-terminal" evidence="3">
    <location>
        <begin position="147"/>
        <end position="413"/>
    </location>
</feature>
<dbReference type="SUPFAM" id="SSF56563">
    <property type="entry name" value="Major capsid protein gp5"/>
    <property type="match status" value="1"/>
</dbReference>
<evidence type="ECO:0000256" key="1">
    <source>
        <dbReference type="ARBA" id="ARBA00004328"/>
    </source>
</evidence>
<dbReference type="InterPro" id="IPR054612">
    <property type="entry name" value="Phage_capsid-like_C"/>
</dbReference>
<comment type="caution">
    <text evidence="4">The sequence shown here is derived from an EMBL/GenBank/DDBJ whole genome shotgun (WGS) entry which is preliminary data.</text>
</comment>
<gene>
    <name evidence="4" type="ORF">BHX94_01665</name>
</gene>
<sequence length="424" mass="47695">MNKKLLKYLEARKSKIVDDLTELRSELEKSDEERGAVEDIEKKVTELEAELNDVKEQLKALQEDPEADKEEIDAADEERDAEENESGEKEKDEEKRSAIANAITRSMEATNVKKDKKQQIRSGFVQFLAGRINEAEARSLGVAFNNGGVLVPEELSNEIISYAQEENPLRKYGSVHRTKGTLGFPVLIKTFDANIVKTERDTNAIPETDIKFDEVFLSPIEIDAITTVTNKITLQAEYDIEQIIMEELKKAYVRKEVQWMIHDTANPGSLATKLAPYAPMQADGVTPVTDQYDKLVSLKNAVPTAVRGKAKWYMNRAAQTMLETLKDTSGQPLLKEFANDDFEFKLLGYPVVVSDHFDGANPGTPFIVFGDMKAFHIQDVQNAITLQPLRELYAAVNKIGYKLYNVVDGQLVYGPLEVPLYRLA</sequence>
<dbReference type="Proteomes" id="UP000249579">
    <property type="component" value="Unassembled WGS sequence"/>
</dbReference>
<comment type="subcellular location">
    <subcellularLocation>
        <location evidence="1">Virion</location>
    </subcellularLocation>
</comment>
<organism evidence="4 5">
    <name type="scientific">Macrococcoides bohemicum</name>
    <dbReference type="NCBI Taxonomy" id="1903056"/>
    <lineage>
        <taxon>Bacteria</taxon>
        <taxon>Bacillati</taxon>
        <taxon>Bacillota</taxon>
        <taxon>Bacilli</taxon>
        <taxon>Bacillales</taxon>
        <taxon>Staphylococcaceae</taxon>
        <taxon>Macrococcoides</taxon>
    </lineage>
</organism>
<reference evidence="4 5" key="1">
    <citation type="journal article" date="2018" name="Front. Microbiol.">
        <title>Description and Comparative Genomics of Macrococcus caseolyticus subsp. hominis subsp. nov., Macrococcus goetzii sp. nov., Macrococcus epidermidis sp. nov., and Macrococcus bohemicus sp. nov., Novel Macrococci From Human Clinical Material With Virulence Potential and Suspected Uptake of Foreign DNA by Natural Transformation.</title>
        <authorList>
            <person name="Maslanova I."/>
            <person name="Wertheimer Z."/>
            <person name="Sedlacek I."/>
            <person name="Svec P."/>
            <person name="Indrakova A."/>
            <person name="Kovarovic V."/>
            <person name="Schumann P."/>
            <person name="Sproer C."/>
            <person name="Kralova S."/>
            <person name="Sedo O."/>
            <person name="Kristofova L."/>
            <person name="Vrbovska V."/>
            <person name="Fuzik T."/>
            <person name="Petras P."/>
            <person name="Zdrahal Z."/>
            <person name="Ruzickova V."/>
            <person name="Doskar J."/>
            <person name="Pantucek R."/>
        </authorList>
    </citation>
    <scope>NUCLEOTIDE SEQUENCE [LARGE SCALE GENOMIC DNA]</scope>
    <source>
        <strain evidence="4 5">03/115</strain>
    </source>
</reference>
<dbReference type="AlphaFoldDB" id="A0A328A7D5"/>
<name>A0A328A7D5_9STAP</name>
<accession>A0A328A7D5</accession>
<evidence type="ECO:0000313" key="5">
    <source>
        <dbReference type="Proteomes" id="UP000249579"/>
    </source>
</evidence>
<dbReference type="Pfam" id="PF05065">
    <property type="entry name" value="Phage_capsid"/>
    <property type="match status" value="1"/>
</dbReference>
<evidence type="ECO:0000313" key="4">
    <source>
        <dbReference type="EMBL" id="RAK50196.1"/>
    </source>
</evidence>
<dbReference type="Gene3D" id="3.30.2320.10">
    <property type="entry name" value="hypothetical protein PF0899 domain"/>
    <property type="match status" value="1"/>
</dbReference>
<feature type="region of interest" description="Disordered" evidence="2">
    <location>
        <begin position="55"/>
        <end position="96"/>
    </location>
</feature>
<feature type="compositionally biased region" description="Acidic residues" evidence="2">
    <location>
        <begin position="63"/>
        <end position="85"/>
    </location>
</feature>
<dbReference type="EMBL" id="PZJG01000001">
    <property type="protein sequence ID" value="RAK50196.1"/>
    <property type="molecule type" value="Genomic_DNA"/>
</dbReference>
<dbReference type="NCBIfam" id="TIGR01554">
    <property type="entry name" value="major_cap_HK97"/>
    <property type="match status" value="1"/>
</dbReference>
<feature type="compositionally biased region" description="Basic and acidic residues" evidence="2">
    <location>
        <begin position="86"/>
        <end position="96"/>
    </location>
</feature>
<proteinExistence type="predicted"/>
<dbReference type="RefSeq" id="WP_111744743.1">
    <property type="nucleotide sequence ID" value="NZ_JBHSQY010000001.1"/>
</dbReference>
<evidence type="ECO:0000256" key="2">
    <source>
        <dbReference type="SAM" id="MobiDB-lite"/>
    </source>
</evidence>
<evidence type="ECO:0000259" key="3">
    <source>
        <dbReference type="Pfam" id="PF05065"/>
    </source>
</evidence>
<dbReference type="OrthoDB" id="2175643at2"/>
<dbReference type="InterPro" id="IPR024455">
    <property type="entry name" value="Phage_capsid"/>
</dbReference>
<protein>
    <submittedName>
        <fullName evidence="4">Phage major capsid protein</fullName>
    </submittedName>
</protein>